<feature type="non-terminal residue" evidence="1">
    <location>
        <position position="56"/>
    </location>
</feature>
<dbReference type="EnsemblMetazoa" id="ISCW001383-RA">
    <property type="protein sequence ID" value="ISCW001383-PA"/>
    <property type="gene ID" value="ISCW001383"/>
</dbReference>
<dbReference type="InParanoid" id="B7P6V5"/>
<dbReference type="EMBL" id="ABJB010528769">
    <property type="status" value="NOT_ANNOTATED_CDS"/>
    <property type="molecule type" value="Genomic_DNA"/>
</dbReference>
<dbReference type="EMBL" id="DS648142">
    <property type="protein sequence ID" value="EEC02327.1"/>
    <property type="molecule type" value="Genomic_DNA"/>
</dbReference>
<dbReference type="PaxDb" id="6945-B7P6V5"/>
<reference evidence="2" key="2">
    <citation type="submission" date="2020-05" db="UniProtKB">
        <authorList>
            <consortium name="EnsemblMetazoa"/>
        </authorList>
    </citation>
    <scope>IDENTIFICATION</scope>
    <source>
        <strain evidence="2">wikel</strain>
    </source>
</reference>
<sequence length="56" mass="5997">ASGLFLEDDVILAWNPFTHASGFVIDTICVCLGATVIVTEPSLSCKDFLETLSAHQ</sequence>
<dbReference type="VEuPathDB" id="VectorBase:ISCW001383"/>
<dbReference type="SUPFAM" id="SSF56801">
    <property type="entry name" value="Acetyl-CoA synthetase-like"/>
    <property type="match status" value="1"/>
</dbReference>
<evidence type="ECO:0000313" key="2">
    <source>
        <dbReference type="EnsemblMetazoa" id="ISCW001383-PA"/>
    </source>
</evidence>
<dbReference type="VEuPathDB" id="VectorBase:ISCI001383"/>
<dbReference type="Gene3D" id="3.40.50.12780">
    <property type="entry name" value="N-terminal domain of ligase-like"/>
    <property type="match status" value="1"/>
</dbReference>
<keyword evidence="3" id="KW-1185">Reference proteome</keyword>
<proteinExistence type="predicted"/>
<feature type="non-terminal residue" evidence="1">
    <location>
        <position position="1"/>
    </location>
</feature>
<evidence type="ECO:0000313" key="1">
    <source>
        <dbReference type="EMBL" id="EEC02327.1"/>
    </source>
</evidence>
<evidence type="ECO:0000313" key="3">
    <source>
        <dbReference type="Proteomes" id="UP000001555"/>
    </source>
</evidence>
<dbReference type="Proteomes" id="UP000001555">
    <property type="component" value="Unassembled WGS sequence"/>
</dbReference>
<dbReference type="HOGENOM" id="CLU_3020254_0_0_1"/>
<dbReference type="InterPro" id="IPR042099">
    <property type="entry name" value="ANL_N_sf"/>
</dbReference>
<protein>
    <submittedName>
        <fullName evidence="1 2">Uncharacterized protein</fullName>
    </submittedName>
</protein>
<dbReference type="AlphaFoldDB" id="B7P6V5"/>
<accession>B7P6V5</accession>
<name>B7P6V5_IXOSC</name>
<organism>
    <name type="scientific">Ixodes scapularis</name>
    <name type="common">Black-legged tick</name>
    <name type="synonym">Deer tick</name>
    <dbReference type="NCBI Taxonomy" id="6945"/>
    <lineage>
        <taxon>Eukaryota</taxon>
        <taxon>Metazoa</taxon>
        <taxon>Ecdysozoa</taxon>
        <taxon>Arthropoda</taxon>
        <taxon>Chelicerata</taxon>
        <taxon>Arachnida</taxon>
        <taxon>Acari</taxon>
        <taxon>Parasitiformes</taxon>
        <taxon>Ixodida</taxon>
        <taxon>Ixodoidea</taxon>
        <taxon>Ixodidae</taxon>
        <taxon>Ixodinae</taxon>
        <taxon>Ixodes</taxon>
    </lineage>
</organism>
<gene>
    <name evidence="1" type="ORF">IscW_ISCW001383</name>
</gene>
<reference evidence="1 3" key="1">
    <citation type="submission" date="2008-03" db="EMBL/GenBank/DDBJ databases">
        <title>Annotation of Ixodes scapularis.</title>
        <authorList>
            <consortium name="Ixodes scapularis Genome Project Consortium"/>
            <person name="Caler E."/>
            <person name="Hannick L.I."/>
            <person name="Bidwell S."/>
            <person name="Joardar V."/>
            <person name="Thiagarajan M."/>
            <person name="Amedeo P."/>
            <person name="Galinsky K.J."/>
            <person name="Schobel S."/>
            <person name="Inman J."/>
            <person name="Hostetler J."/>
            <person name="Miller J."/>
            <person name="Hammond M."/>
            <person name="Megy K."/>
            <person name="Lawson D."/>
            <person name="Kodira C."/>
            <person name="Sutton G."/>
            <person name="Meyer J."/>
            <person name="Hill C.A."/>
            <person name="Birren B."/>
            <person name="Nene V."/>
            <person name="Collins F."/>
            <person name="Alarcon-Chaidez F."/>
            <person name="Wikel S."/>
            <person name="Strausberg R."/>
        </authorList>
    </citation>
    <scope>NUCLEOTIDE SEQUENCE [LARGE SCALE GENOMIC DNA]</scope>
    <source>
        <strain evidence="3">Wikel</strain>
        <strain evidence="1">Wikel colony</strain>
    </source>
</reference>